<keyword evidence="5 8" id="KW-0418">Kinase</keyword>
<feature type="domain" description="PIK helical" evidence="12">
    <location>
        <begin position="282"/>
        <end position="564"/>
    </location>
</feature>
<evidence type="ECO:0000259" key="13">
    <source>
        <dbReference type="PROSITE" id="PS51547"/>
    </source>
</evidence>
<dbReference type="InterPro" id="IPR011009">
    <property type="entry name" value="Kinase-like_dom_sf"/>
</dbReference>
<evidence type="ECO:0000256" key="9">
    <source>
        <dbReference type="PROSITE-ProRule" id="PRU00880"/>
    </source>
</evidence>
<dbReference type="PIRSF" id="PIRSF000587">
    <property type="entry name" value="PI3K_Vps34"/>
    <property type="match status" value="1"/>
</dbReference>
<dbReference type="PROSITE" id="PS00915">
    <property type="entry name" value="PI3_4_KINASE_1"/>
    <property type="match status" value="1"/>
</dbReference>
<evidence type="ECO:0000256" key="3">
    <source>
        <dbReference type="ARBA" id="ARBA00022679"/>
    </source>
</evidence>
<reference evidence="14" key="1">
    <citation type="submission" date="2020-03" db="EMBL/GenBank/DDBJ databases">
        <title>Transcriptomic Profiling of the Digestive Tract of the Rat Flea, Xenopsylla cheopis, Following Blood Feeding and Infection with Yersinia pestis.</title>
        <authorList>
            <person name="Bland D.M."/>
            <person name="Martens C.A."/>
            <person name="Virtaneva K."/>
            <person name="Kanakabandi K."/>
            <person name="Long D."/>
            <person name="Rosenke R."/>
            <person name="Saturday G.A."/>
            <person name="Hoyt F.H."/>
            <person name="Bruno D.P."/>
            <person name="Ribeiro J.M.C."/>
            <person name="Hinnebusch J."/>
        </authorList>
    </citation>
    <scope>NUCLEOTIDE SEQUENCE</scope>
</reference>
<dbReference type="GO" id="GO:0034272">
    <property type="term" value="C:phosphatidylinositol 3-kinase complex, class III, type II"/>
    <property type="evidence" value="ECO:0007669"/>
    <property type="project" value="TreeGrafter"/>
</dbReference>
<keyword evidence="4 8" id="KW-0547">Nucleotide-binding</keyword>
<dbReference type="InterPro" id="IPR018936">
    <property type="entry name" value="PI3/4_kinase_CS"/>
</dbReference>
<dbReference type="Gene3D" id="1.25.40.70">
    <property type="entry name" value="Phosphatidylinositol 3-kinase, accessory domain (PIK)"/>
    <property type="match status" value="1"/>
</dbReference>
<dbReference type="SMART" id="SM00145">
    <property type="entry name" value="PI3Ka"/>
    <property type="match status" value="1"/>
</dbReference>
<dbReference type="GO" id="GO:0016303">
    <property type="term" value="F:1-phosphatidylinositol-3-kinase activity"/>
    <property type="evidence" value="ECO:0007669"/>
    <property type="project" value="UniProtKB-UniRule"/>
</dbReference>
<dbReference type="CDD" id="cd00870">
    <property type="entry name" value="PI3Ka_III"/>
    <property type="match status" value="1"/>
</dbReference>
<dbReference type="Pfam" id="PF00454">
    <property type="entry name" value="PI3_PI4_kinase"/>
    <property type="match status" value="1"/>
</dbReference>
<dbReference type="Gene3D" id="2.60.40.150">
    <property type="entry name" value="C2 domain"/>
    <property type="match status" value="1"/>
</dbReference>
<dbReference type="SUPFAM" id="SSF56112">
    <property type="entry name" value="Protein kinase-like (PK-like)"/>
    <property type="match status" value="1"/>
</dbReference>
<dbReference type="GO" id="GO:0005768">
    <property type="term" value="C:endosome"/>
    <property type="evidence" value="ECO:0007669"/>
    <property type="project" value="TreeGrafter"/>
</dbReference>
<dbReference type="InterPro" id="IPR008290">
    <property type="entry name" value="PI3K_Vps34"/>
</dbReference>
<dbReference type="GO" id="GO:0005524">
    <property type="term" value="F:ATP binding"/>
    <property type="evidence" value="ECO:0007669"/>
    <property type="project" value="UniProtKB-UniRule"/>
</dbReference>
<dbReference type="InterPro" id="IPR001263">
    <property type="entry name" value="PI3K_accessory_dom"/>
</dbReference>
<dbReference type="FunFam" id="3.30.1010.10:FF:000002">
    <property type="entry name" value="Phosphatidylinositol 3-kinase catalytic subunit type 3"/>
    <property type="match status" value="1"/>
</dbReference>
<evidence type="ECO:0000256" key="10">
    <source>
        <dbReference type="SAM" id="MobiDB-lite"/>
    </source>
</evidence>
<dbReference type="GO" id="GO:0048015">
    <property type="term" value="P:phosphatidylinositol-mediated signaling"/>
    <property type="evidence" value="ECO:0007669"/>
    <property type="project" value="TreeGrafter"/>
</dbReference>
<proteinExistence type="inferred from homology"/>
<dbReference type="SMART" id="SM00146">
    <property type="entry name" value="PI3Kc"/>
    <property type="match status" value="1"/>
</dbReference>
<dbReference type="GO" id="GO:0034271">
    <property type="term" value="C:phosphatidylinositol 3-kinase complex, class III, type I"/>
    <property type="evidence" value="ECO:0007669"/>
    <property type="project" value="TreeGrafter"/>
</dbReference>
<dbReference type="CDD" id="cd08397">
    <property type="entry name" value="C2_PI3K_class_III"/>
    <property type="match status" value="1"/>
</dbReference>
<dbReference type="PROSITE" id="PS00916">
    <property type="entry name" value="PI3_4_KINASE_2"/>
    <property type="match status" value="1"/>
</dbReference>
<name>A0A6M2DLC6_XENCH</name>
<feature type="domain" description="PI3K/PI4K catalytic" evidence="11">
    <location>
        <begin position="651"/>
        <end position="917"/>
    </location>
</feature>
<dbReference type="GO" id="GO:0000045">
    <property type="term" value="P:autophagosome assembly"/>
    <property type="evidence" value="ECO:0007669"/>
    <property type="project" value="TreeGrafter"/>
</dbReference>
<dbReference type="InterPro" id="IPR000403">
    <property type="entry name" value="PI3/4_kinase_cat_dom"/>
</dbReference>
<evidence type="ECO:0000256" key="8">
    <source>
        <dbReference type="PIRNR" id="PIRNR000587"/>
    </source>
</evidence>
<dbReference type="Gene3D" id="1.10.1070.11">
    <property type="entry name" value="Phosphatidylinositol 3-/4-kinase, catalytic domain"/>
    <property type="match status" value="1"/>
</dbReference>
<dbReference type="PANTHER" id="PTHR10048:SF7">
    <property type="entry name" value="PHOSPHATIDYLINOSITOL 3-KINASE CATALYTIC SUBUNIT TYPE 3"/>
    <property type="match status" value="1"/>
</dbReference>
<evidence type="ECO:0000256" key="1">
    <source>
        <dbReference type="ARBA" id="ARBA00012073"/>
    </source>
</evidence>
<evidence type="ECO:0000256" key="4">
    <source>
        <dbReference type="ARBA" id="ARBA00022741"/>
    </source>
</evidence>
<protein>
    <recommendedName>
        <fullName evidence="2 8">Phosphatidylinositol 3-kinase catalytic subunit type 3</fullName>
        <ecNumber evidence="1 8">2.7.1.137</ecNumber>
    </recommendedName>
</protein>
<dbReference type="Gene3D" id="3.30.1010.10">
    <property type="entry name" value="Phosphatidylinositol 3-kinase Catalytic Subunit, Chain A, domain 4"/>
    <property type="match status" value="1"/>
</dbReference>
<dbReference type="PANTHER" id="PTHR10048">
    <property type="entry name" value="PHOSPHATIDYLINOSITOL KINASE"/>
    <property type="match status" value="1"/>
</dbReference>
<dbReference type="InterPro" id="IPR042236">
    <property type="entry name" value="PI3K_accessory_sf"/>
</dbReference>
<dbReference type="GO" id="GO:0005777">
    <property type="term" value="C:peroxisome"/>
    <property type="evidence" value="ECO:0007669"/>
    <property type="project" value="TreeGrafter"/>
</dbReference>
<comment type="similarity">
    <text evidence="8 9">Belongs to the PI3/PI4-kinase family.</text>
</comment>
<dbReference type="SUPFAM" id="SSF49562">
    <property type="entry name" value="C2 domain (Calcium/lipid-binding domain, CaLB)"/>
    <property type="match status" value="1"/>
</dbReference>
<dbReference type="GO" id="GO:0006897">
    <property type="term" value="P:endocytosis"/>
    <property type="evidence" value="ECO:0007669"/>
    <property type="project" value="TreeGrafter"/>
</dbReference>
<dbReference type="CDD" id="cd00896">
    <property type="entry name" value="PI3Kc_III"/>
    <property type="match status" value="1"/>
</dbReference>
<dbReference type="InterPro" id="IPR015433">
    <property type="entry name" value="PI3/4_kinase"/>
</dbReference>
<keyword evidence="6 8" id="KW-0067">ATP-binding</keyword>
<evidence type="ECO:0000256" key="5">
    <source>
        <dbReference type="ARBA" id="ARBA00022777"/>
    </source>
</evidence>
<evidence type="ECO:0000256" key="6">
    <source>
        <dbReference type="ARBA" id="ARBA00022840"/>
    </source>
</evidence>
<dbReference type="InterPro" id="IPR035892">
    <property type="entry name" value="C2_domain_sf"/>
</dbReference>
<organism evidence="14">
    <name type="scientific">Xenopsylla cheopis</name>
    <name type="common">Oriental rat flea</name>
    <name type="synonym">Pulex cheopis</name>
    <dbReference type="NCBI Taxonomy" id="163159"/>
    <lineage>
        <taxon>Eukaryota</taxon>
        <taxon>Metazoa</taxon>
        <taxon>Ecdysozoa</taxon>
        <taxon>Arthropoda</taxon>
        <taxon>Hexapoda</taxon>
        <taxon>Insecta</taxon>
        <taxon>Pterygota</taxon>
        <taxon>Neoptera</taxon>
        <taxon>Endopterygota</taxon>
        <taxon>Siphonaptera</taxon>
        <taxon>Pulicidae</taxon>
        <taxon>Xenopsyllinae</taxon>
        <taxon>Xenopsylla</taxon>
    </lineage>
</organism>
<evidence type="ECO:0000256" key="2">
    <source>
        <dbReference type="ARBA" id="ARBA00019787"/>
    </source>
</evidence>
<dbReference type="Pfam" id="PF00792">
    <property type="entry name" value="PI3K_C2"/>
    <property type="match status" value="1"/>
</dbReference>
<dbReference type="EC" id="2.7.1.137" evidence="1 8"/>
<comment type="catalytic activity">
    <reaction evidence="7">
        <text>a 1,2-diacyl-sn-glycero-3-phospho-(1D-myo-inositol) + ATP = a 1,2-diacyl-sn-glycero-3-phospho-(1D-myo-inositol-3-phosphate) + ADP + H(+)</text>
        <dbReference type="Rhea" id="RHEA:12709"/>
        <dbReference type="ChEBI" id="CHEBI:15378"/>
        <dbReference type="ChEBI" id="CHEBI:30616"/>
        <dbReference type="ChEBI" id="CHEBI:57880"/>
        <dbReference type="ChEBI" id="CHEBI:58088"/>
        <dbReference type="ChEBI" id="CHEBI:456216"/>
        <dbReference type="EC" id="2.7.1.137"/>
    </reaction>
    <physiologicalReaction direction="left-to-right" evidence="7">
        <dbReference type="Rhea" id="RHEA:12710"/>
    </physiologicalReaction>
</comment>
<evidence type="ECO:0000313" key="14">
    <source>
        <dbReference type="EMBL" id="NOV47119.1"/>
    </source>
</evidence>
<feature type="domain" description="C2 PI3K-type" evidence="13">
    <location>
        <begin position="36"/>
        <end position="190"/>
    </location>
</feature>
<evidence type="ECO:0000259" key="12">
    <source>
        <dbReference type="PROSITE" id="PS51545"/>
    </source>
</evidence>
<dbReference type="PROSITE" id="PS50290">
    <property type="entry name" value="PI3_4_KINASE_3"/>
    <property type="match status" value="1"/>
</dbReference>
<dbReference type="AlphaFoldDB" id="A0A6M2DLC6"/>
<dbReference type="PROSITE" id="PS51545">
    <property type="entry name" value="PIK_HELICAL"/>
    <property type="match status" value="1"/>
</dbReference>
<dbReference type="EMBL" id="GIIL01003393">
    <property type="protein sequence ID" value="NOV47119.1"/>
    <property type="molecule type" value="Transcribed_RNA"/>
</dbReference>
<evidence type="ECO:0000259" key="11">
    <source>
        <dbReference type="PROSITE" id="PS50290"/>
    </source>
</evidence>
<dbReference type="InterPro" id="IPR016024">
    <property type="entry name" value="ARM-type_fold"/>
</dbReference>
<evidence type="ECO:0000256" key="7">
    <source>
        <dbReference type="ARBA" id="ARBA00023985"/>
    </source>
</evidence>
<dbReference type="Pfam" id="PF00613">
    <property type="entry name" value="PI3Ka"/>
    <property type="match status" value="1"/>
</dbReference>
<feature type="region of interest" description="Disordered" evidence="10">
    <location>
        <begin position="452"/>
        <end position="479"/>
    </location>
</feature>
<keyword evidence="3 8" id="KW-0808">Transferase</keyword>
<dbReference type="SMART" id="SM00142">
    <property type="entry name" value="PI3K_C2"/>
    <property type="match status" value="1"/>
</dbReference>
<sequence length="933" mass="107203">MEELDDQFCYVYSSSLEHRVQIKIGTLEGQRERPEYDKLLADPLLRFSGLCLDSCADLIVNCQIFANGKPLSLPTTTSYKAFTTRWNWNEWVTLGVQFSELPRNAVLCLTVYDSAGPGRMLPVGGTSISLFGKYGVFRQGMFDLRIWLNREADCNWPSTTPGKSPDQGKDQMQRLSKLAKKHRNGHISKVDWLDRLTFREIEMINEKEKRTSEFLYLTIEFPTIFIDNVQHSIVYYEQDGDDIYQFRVQTDLVSVPDSEILQENLVESKHHKLSRSVRSGVSDRDAKPNAIVRDQLNNIVRYPPTKQLSSEEQDLVWKFRFYLSSQKKALTKFLKCVNWKLNGEVRQALVMLMQWAPMDVEDALELLSPNFTHPTVRRYAVTRLKEAPDDHLLLYLLQLVQALKYENFDDISEVYRNIVPGTDSPNTVDDAIKEKNSKHDLERELSLSNTADQMAASGSSSTIDLQKSDTKQPISSSNSQIFKKKIQHDKMNMSRTSLDSDNTDTLLSKEDGCHDLASFLIYRASMNSKLANFLYWYLIIECEDPADPNNIKPDDKVREMYLMVLKTFSYVLAKGTGDFQKRHNFLKDQQRFIDKLVKLVKTVVRESGNRKKKTDKLQQLLSDSDIFKFNFVCFDPIPLPLDPDIIIKGMIPPKASLFKSALMPSKLTFITKDNKEYVTIFKYGDDLRQDQLILQMITLMDKLLRKENLDLKLTPYKVLATSTKHGFLQFIDSYTVAEVLATEGSIQAFFRKYHPHETAPYGIAPEIMDTYIRSCAGYCVITYLLGVGDRHLDNLLLTTSGKLFHIDFGYILGRDPKPLPPPMKLSKEMVEAMGGAHSEHHQEFRKLCYTAFLHLRRHANLMLNLFSLMVDASVPDIALEPDKAVKKVQDKLRLDLGDEEAVLYMQNLLDLSVTAVMAALVEQLHKFAQYWRK</sequence>
<dbReference type="FunFam" id="1.10.1070.11:FF:000002">
    <property type="entry name" value="Phosphatidylinositol 3-kinase catalytic subunit type 3"/>
    <property type="match status" value="1"/>
</dbReference>
<accession>A0A6M2DLC6</accession>
<dbReference type="PROSITE" id="PS51547">
    <property type="entry name" value="C2_PI3K"/>
    <property type="match status" value="1"/>
</dbReference>
<dbReference type="InterPro" id="IPR057756">
    <property type="entry name" value="PI3-kinase_type3/VPS34_cat"/>
</dbReference>
<dbReference type="InterPro" id="IPR002420">
    <property type="entry name" value="PI3K-type_C2_dom"/>
</dbReference>
<dbReference type="SUPFAM" id="SSF48371">
    <property type="entry name" value="ARM repeat"/>
    <property type="match status" value="1"/>
</dbReference>
<dbReference type="GO" id="GO:0000407">
    <property type="term" value="C:phagophore assembly site"/>
    <property type="evidence" value="ECO:0007669"/>
    <property type="project" value="TreeGrafter"/>
</dbReference>
<dbReference type="InterPro" id="IPR036940">
    <property type="entry name" value="PI3/4_kinase_cat_sf"/>
</dbReference>